<reference evidence="3 4" key="1">
    <citation type="submission" date="2020-04" db="EMBL/GenBank/DDBJ databases">
        <authorList>
            <person name="Hitch T.C.A."/>
            <person name="Wylensek D."/>
            <person name="Clavel T."/>
        </authorList>
    </citation>
    <scope>NUCLEOTIDE SEQUENCE [LARGE SCALE GENOMIC DNA]</scope>
    <source>
        <strain evidence="3 4">BL-383-APC-2I</strain>
    </source>
</reference>
<proteinExistence type="predicted"/>
<protein>
    <submittedName>
        <fullName evidence="3">Uncharacterized protein</fullName>
    </submittedName>
</protein>
<comment type="caution">
    <text evidence="3">The sequence shown here is derived from an EMBL/GenBank/DDBJ whole genome shotgun (WGS) entry which is preliminary data.</text>
</comment>
<dbReference type="EMBL" id="JABAGA010000002">
    <property type="protein sequence ID" value="NMF09062.1"/>
    <property type="molecule type" value="Genomic_DNA"/>
</dbReference>
<feature type="transmembrane region" description="Helical" evidence="2">
    <location>
        <begin position="453"/>
        <end position="472"/>
    </location>
</feature>
<evidence type="ECO:0000313" key="4">
    <source>
        <dbReference type="Proteomes" id="UP000589552"/>
    </source>
</evidence>
<name>A0A7X9XSV9_9CORY</name>
<keyword evidence="2" id="KW-1133">Transmembrane helix</keyword>
<feature type="region of interest" description="Disordered" evidence="1">
    <location>
        <begin position="12"/>
        <end position="173"/>
    </location>
</feature>
<sequence length="475" mass="50656">MSEEKLTVAELLARRNQERGDSDGAAERPRRRRRSLEEGGVSVAELTGSIPRVEAEGPRRGAHAVADDDDQVEVPAEAPVEETASAELPETPEAPESGYADELAAAEEFGDEPIESADPAQIEADEPAPVAESGEDAEAAEAEYADELAADEPVEPVEPVEPREPFSVPSAVPVDPRAVMANDETGEITFTFTKFHDARTASEPVAEAGPMAREVLEGSLAYDDRPTNIIPVVEGEDLDEAGAGDGIGDGERTDIAPADEDRTGIVSGDDDRAFDGSAIAGGAFAAGGAGAMADHADDVPAAYRERDEEFAAREDEAHEYDAPAYDAHEFDAHDRGVDPLAASAPAAAAPATWDSRPDREREQEFESDREPERDPRPKATKKSREDYSEDNTLSIGLLIAQTIVGLLFGGLVFALFMLLWMVLPTAVVAVIAVAFAFGLVIIVNLLRRERDRVTPILAGIVGLVVSFAPYVLTMM</sequence>
<keyword evidence="2" id="KW-0812">Transmembrane</keyword>
<evidence type="ECO:0000256" key="2">
    <source>
        <dbReference type="SAM" id="Phobius"/>
    </source>
</evidence>
<feature type="compositionally biased region" description="Low complexity" evidence="1">
    <location>
        <begin position="73"/>
        <end position="87"/>
    </location>
</feature>
<feature type="compositionally biased region" description="Acidic residues" evidence="1">
    <location>
        <begin position="104"/>
        <end position="115"/>
    </location>
</feature>
<dbReference type="Proteomes" id="UP000589552">
    <property type="component" value="Unassembled WGS sequence"/>
</dbReference>
<feature type="region of interest" description="Disordered" evidence="1">
    <location>
        <begin position="233"/>
        <end position="270"/>
    </location>
</feature>
<feature type="region of interest" description="Disordered" evidence="1">
    <location>
        <begin position="343"/>
        <end position="385"/>
    </location>
</feature>
<feature type="compositionally biased region" description="Acidic residues" evidence="1">
    <location>
        <begin position="133"/>
        <end position="155"/>
    </location>
</feature>
<feature type="transmembrane region" description="Helical" evidence="2">
    <location>
        <begin position="392"/>
        <end position="420"/>
    </location>
</feature>
<evidence type="ECO:0000313" key="3">
    <source>
        <dbReference type="EMBL" id="NMF09062.1"/>
    </source>
</evidence>
<keyword evidence="2" id="KW-0472">Membrane</keyword>
<organism evidence="3 4">
    <name type="scientific">Corynebacterium xerosis</name>
    <dbReference type="NCBI Taxonomy" id="1725"/>
    <lineage>
        <taxon>Bacteria</taxon>
        <taxon>Bacillati</taxon>
        <taxon>Actinomycetota</taxon>
        <taxon>Actinomycetes</taxon>
        <taxon>Mycobacteriales</taxon>
        <taxon>Corynebacteriaceae</taxon>
        <taxon>Corynebacterium</taxon>
    </lineage>
</organism>
<feature type="compositionally biased region" description="Basic and acidic residues" evidence="1">
    <location>
        <begin position="355"/>
        <end position="385"/>
    </location>
</feature>
<dbReference type="AlphaFoldDB" id="A0A7X9XSV9"/>
<dbReference type="RefSeq" id="WP_168937626.1">
    <property type="nucleotide sequence ID" value="NZ_JABAGA010000002.1"/>
</dbReference>
<feature type="transmembrane region" description="Helical" evidence="2">
    <location>
        <begin position="426"/>
        <end position="446"/>
    </location>
</feature>
<accession>A0A7X9XSV9</accession>
<gene>
    <name evidence="3" type="ORF">HF852_05530</name>
</gene>
<feature type="compositionally biased region" description="Basic and acidic residues" evidence="1">
    <location>
        <begin position="249"/>
        <end position="270"/>
    </location>
</feature>
<feature type="compositionally biased region" description="Basic and acidic residues" evidence="1">
    <location>
        <begin position="12"/>
        <end position="28"/>
    </location>
</feature>
<evidence type="ECO:0000256" key="1">
    <source>
        <dbReference type="SAM" id="MobiDB-lite"/>
    </source>
</evidence>